<dbReference type="AlphaFoldDB" id="A0AAD6Z9C8"/>
<sequence>MPPKPAEDTTLKAHWIKAETTMLIDDLIAKKSMHQSGNGWKPSVWAGIIMLVGAANPNASPKKDQTKYISKINYAHSTSTPAALKEKFEVYLFVKKYSEIGWDDEDHHATVTEEVIKTFLEHTTSAAESTLIHIPSLSVLCDEMVNKATGEHVVHLGNPAKKKHKSKKASDPSTTSTLTVTPNPTTMAPNSTTTTTMTAAAAGNNDTKRENEIIEIDGVEDSTGVGGKDNSCFDDELILSPHTKASRKHAHVINEDEDDDNGRSHKQKKSDSSSHSGITHCNAEAGTQITRSVDAETS</sequence>
<keyword evidence="3" id="KW-1185">Reference proteome</keyword>
<name>A0AAD6Z9C8_9AGAR</name>
<feature type="compositionally biased region" description="Polar residues" evidence="1">
    <location>
        <begin position="285"/>
        <end position="298"/>
    </location>
</feature>
<evidence type="ECO:0000256" key="1">
    <source>
        <dbReference type="SAM" id="MobiDB-lite"/>
    </source>
</evidence>
<evidence type="ECO:0000313" key="3">
    <source>
        <dbReference type="Proteomes" id="UP001218218"/>
    </source>
</evidence>
<dbReference type="Proteomes" id="UP001218218">
    <property type="component" value="Unassembled WGS sequence"/>
</dbReference>
<feature type="region of interest" description="Disordered" evidence="1">
    <location>
        <begin position="243"/>
        <end position="298"/>
    </location>
</feature>
<gene>
    <name evidence="2" type="ORF">DFH08DRAFT_973459</name>
</gene>
<feature type="compositionally biased region" description="Low complexity" evidence="1">
    <location>
        <begin position="171"/>
        <end position="192"/>
    </location>
</feature>
<feature type="region of interest" description="Disordered" evidence="1">
    <location>
        <begin position="159"/>
        <end position="192"/>
    </location>
</feature>
<dbReference type="EMBL" id="JARIHO010000072">
    <property type="protein sequence ID" value="KAJ7312379.1"/>
    <property type="molecule type" value="Genomic_DNA"/>
</dbReference>
<evidence type="ECO:0008006" key="4">
    <source>
        <dbReference type="Google" id="ProtNLM"/>
    </source>
</evidence>
<reference evidence="2" key="1">
    <citation type="submission" date="2023-03" db="EMBL/GenBank/DDBJ databases">
        <title>Massive genome expansion in bonnet fungi (Mycena s.s.) driven by repeated elements and novel gene families across ecological guilds.</title>
        <authorList>
            <consortium name="Lawrence Berkeley National Laboratory"/>
            <person name="Harder C.B."/>
            <person name="Miyauchi S."/>
            <person name="Viragh M."/>
            <person name="Kuo A."/>
            <person name="Thoen E."/>
            <person name="Andreopoulos B."/>
            <person name="Lu D."/>
            <person name="Skrede I."/>
            <person name="Drula E."/>
            <person name="Henrissat B."/>
            <person name="Morin E."/>
            <person name="Kohler A."/>
            <person name="Barry K."/>
            <person name="LaButti K."/>
            <person name="Morin E."/>
            <person name="Salamov A."/>
            <person name="Lipzen A."/>
            <person name="Mereny Z."/>
            <person name="Hegedus B."/>
            <person name="Baldrian P."/>
            <person name="Stursova M."/>
            <person name="Weitz H."/>
            <person name="Taylor A."/>
            <person name="Grigoriev I.V."/>
            <person name="Nagy L.G."/>
            <person name="Martin F."/>
            <person name="Kauserud H."/>
        </authorList>
    </citation>
    <scope>NUCLEOTIDE SEQUENCE</scope>
    <source>
        <strain evidence="2">CBHHK002</strain>
    </source>
</reference>
<organism evidence="2 3">
    <name type="scientific">Mycena albidolilacea</name>
    <dbReference type="NCBI Taxonomy" id="1033008"/>
    <lineage>
        <taxon>Eukaryota</taxon>
        <taxon>Fungi</taxon>
        <taxon>Dikarya</taxon>
        <taxon>Basidiomycota</taxon>
        <taxon>Agaricomycotina</taxon>
        <taxon>Agaricomycetes</taxon>
        <taxon>Agaricomycetidae</taxon>
        <taxon>Agaricales</taxon>
        <taxon>Marasmiineae</taxon>
        <taxon>Mycenaceae</taxon>
        <taxon>Mycena</taxon>
    </lineage>
</organism>
<proteinExistence type="predicted"/>
<evidence type="ECO:0000313" key="2">
    <source>
        <dbReference type="EMBL" id="KAJ7312379.1"/>
    </source>
</evidence>
<accession>A0AAD6Z9C8</accession>
<comment type="caution">
    <text evidence="2">The sequence shown here is derived from an EMBL/GenBank/DDBJ whole genome shotgun (WGS) entry which is preliminary data.</text>
</comment>
<protein>
    <recommendedName>
        <fullName evidence="4">Myb/SANT-like domain-containing protein</fullName>
    </recommendedName>
</protein>